<organism evidence="1 2">
    <name type="scientific">Brachionus plicatilis</name>
    <name type="common">Marine rotifer</name>
    <name type="synonym">Brachionus muelleri</name>
    <dbReference type="NCBI Taxonomy" id="10195"/>
    <lineage>
        <taxon>Eukaryota</taxon>
        <taxon>Metazoa</taxon>
        <taxon>Spiralia</taxon>
        <taxon>Gnathifera</taxon>
        <taxon>Rotifera</taxon>
        <taxon>Eurotatoria</taxon>
        <taxon>Monogononta</taxon>
        <taxon>Pseudotrocha</taxon>
        <taxon>Ploima</taxon>
        <taxon>Brachionidae</taxon>
        <taxon>Brachionus</taxon>
    </lineage>
</organism>
<accession>A0A3M7R6Y0</accession>
<comment type="caution">
    <text evidence="1">The sequence shown here is derived from an EMBL/GenBank/DDBJ whole genome shotgun (WGS) entry which is preliminary data.</text>
</comment>
<sequence>MTDRWSDKNEIARLLSVSPKCVSSTKKRFQRLVLCLIEAVLVVLGKIRKSRTSSYQKLATDLILNESNEE</sequence>
<keyword evidence="2" id="KW-1185">Reference proteome</keyword>
<name>A0A3M7R6Y0_BRAPC</name>
<dbReference type="Proteomes" id="UP000276133">
    <property type="component" value="Unassembled WGS sequence"/>
</dbReference>
<proteinExistence type="predicted"/>
<reference evidence="1 2" key="1">
    <citation type="journal article" date="2018" name="Sci. Rep.">
        <title>Genomic signatures of local adaptation to the degree of environmental predictability in rotifers.</title>
        <authorList>
            <person name="Franch-Gras L."/>
            <person name="Hahn C."/>
            <person name="Garcia-Roger E.M."/>
            <person name="Carmona M.J."/>
            <person name="Serra M."/>
            <person name="Gomez A."/>
        </authorList>
    </citation>
    <scope>NUCLEOTIDE SEQUENCE [LARGE SCALE GENOMIC DNA]</scope>
    <source>
        <strain evidence="1">HYR1</strain>
    </source>
</reference>
<dbReference type="EMBL" id="REGN01004070">
    <property type="protein sequence ID" value="RNA19327.1"/>
    <property type="molecule type" value="Genomic_DNA"/>
</dbReference>
<protein>
    <submittedName>
        <fullName evidence="1">Uncharacterized protein</fullName>
    </submittedName>
</protein>
<evidence type="ECO:0000313" key="1">
    <source>
        <dbReference type="EMBL" id="RNA19327.1"/>
    </source>
</evidence>
<gene>
    <name evidence="1" type="ORF">BpHYR1_045200</name>
</gene>
<evidence type="ECO:0000313" key="2">
    <source>
        <dbReference type="Proteomes" id="UP000276133"/>
    </source>
</evidence>
<dbReference type="AlphaFoldDB" id="A0A3M7R6Y0"/>